<dbReference type="InterPro" id="IPR002510">
    <property type="entry name" value="Metalloprtase-TldD/E_N"/>
</dbReference>
<dbReference type="Gene3D" id="3.30.2290.10">
    <property type="entry name" value="PmbA/TldD superfamily"/>
    <property type="match status" value="1"/>
</dbReference>
<proteinExistence type="inferred from homology"/>
<accession>A0A378ITQ3</accession>
<dbReference type="GO" id="GO:0005829">
    <property type="term" value="C:cytosol"/>
    <property type="evidence" value="ECO:0007669"/>
    <property type="project" value="TreeGrafter"/>
</dbReference>
<dbReference type="Pfam" id="PF01523">
    <property type="entry name" value="PmbA_TldD_1st"/>
    <property type="match status" value="1"/>
</dbReference>
<evidence type="ECO:0000259" key="2">
    <source>
        <dbReference type="Pfam" id="PF01523"/>
    </source>
</evidence>
<feature type="domain" description="Metalloprotease TldD/E central" evidence="4">
    <location>
        <begin position="139"/>
        <end position="246"/>
    </location>
</feature>
<evidence type="ECO:0000259" key="4">
    <source>
        <dbReference type="Pfam" id="PF19290"/>
    </source>
</evidence>
<dbReference type="InterPro" id="IPR045569">
    <property type="entry name" value="Metalloprtase-TldD/E_C"/>
</dbReference>
<dbReference type="GO" id="GO:0008237">
    <property type="term" value="F:metallopeptidase activity"/>
    <property type="evidence" value="ECO:0007669"/>
    <property type="project" value="InterPro"/>
</dbReference>
<gene>
    <name evidence="5" type="primary">pmbA</name>
    <name evidence="5" type="ORF">NCTC11978_01143</name>
</gene>
<reference evidence="5 6" key="1">
    <citation type="submission" date="2018-06" db="EMBL/GenBank/DDBJ databases">
        <authorList>
            <consortium name="Pathogen Informatics"/>
            <person name="Doyle S."/>
        </authorList>
    </citation>
    <scope>NUCLEOTIDE SEQUENCE [LARGE SCALE GENOMIC DNA]</scope>
    <source>
        <strain evidence="5 6">NCTC11978</strain>
    </source>
</reference>
<evidence type="ECO:0000313" key="5">
    <source>
        <dbReference type="EMBL" id="STX37965.1"/>
    </source>
</evidence>
<dbReference type="Proteomes" id="UP000254033">
    <property type="component" value="Unassembled WGS sequence"/>
</dbReference>
<dbReference type="AlphaFoldDB" id="A0A378ITQ3"/>
<dbReference type="NCBIfam" id="NF008268">
    <property type="entry name" value="PRK11040.1"/>
    <property type="match status" value="1"/>
</dbReference>
<dbReference type="EMBL" id="UGNY01000001">
    <property type="protein sequence ID" value="STX37965.1"/>
    <property type="molecule type" value="Genomic_DNA"/>
</dbReference>
<dbReference type="Pfam" id="PF19290">
    <property type="entry name" value="PmbA_TldD_2nd"/>
    <property type="match status" value="1"/>
</dbReference>
<organism evidence="5 6">
    <name type="scientific">Legionella feeleii</name>
    <dbReference type="NCBI Taxonomy" id="453"/>
    <lineage>
        <taxon>Bacteria</taxon>
        <taxon>Pseudomonadati</taxon>
        <taxon>Pseudomonadota</taxon>
        <taxon>Gammaproteobacteria</taxon>
        <taxon>Legionellales</taxon>
        <taxon>Legionellaceae</taxon>
        <taxon>Legionella</taxon>
    </lineage>
</organism>
<dbReference type="InterPro" id="IPR035068">
    <property type="entry name" value="TldD/PmbA_N"/>
</dbReference>
<dbReference type="Pfam" id="PF19289">
    <property type="entry name" value="PmbA_TldD_3rd"/>
    <property type="match status" value="1"/>
</dbReference>
<dbReference type="InterPro" id="IPR045570">
    <property type="entry name" value="Metalloprtase-TldD/E_cen_dom"/>
</dbReference>
<dbReference type="SUPFAM" id="SSF111283">
    <property type="entry name" value="Putative modulator of DNA gyrase, PmbA/TldD"/>
    <property type="match status" value="1"/>
</dbReference>
<sequence length="462" mass="49769">MNKLDSGRPTMKTLPENNNRVALKSTNNLLELMHDVLDRARAQGATDAMVSVNHDSGFSVDVRMGEVETVAFSEDKGVSLVVYIGHRKGGASSTDTSPAALDALVAAACDIAKVSAEDPCFGLADRELMKNHHPDLDLYHPWEIKPPQAIEKALACEAHALALDKRISNSDGVNFSTYAFCNGFANSYGGEGVIQSTRHSVSCSLIAKEGESMQRDYDYTTARYAEGLNSLEALAQKAVERATSRLGARQVKTQKIPVLFSSRVSSGLLASFINAISGSNLYRKNSFLLDALEKQVFPAGFKIYEQPYLLKALGSSPFDGEGVPTRNNVFVEDGRLCQYALSSYSARRLGLKTTANSGGVHNLTLDPTAGDLQDLLHKMGTGLLVTELMGQGVNGLTGDYSRGASGFWVDNGVIQYPVEEITIAGNLKDMFKMITAVGADINPNISTRCGSILIEQMMIAGH</sequence>
<feature type="domain" description="Metalloprotease TldD/E C-terminal" evidence="3">
    <location>
        <begin position="253"/>
        <end position="461"/>
    </location>
</feature>
<evidence type="ECO:0000259" key="3">
    <source>
        <dbReference type="Pfam" id="PF19289"/>
    </source>
</evidence>
<feature type="domain" description="Metalloprotease TldD/E N-terminal" evidence="2">
    <location>
        <begin position="49"/>
        <end position="112"/>
    </location>
</feature>
<protein>
    <submittedName>
        <fullName evidence="5">Peptide maturation protein PmbA</fullName>
    </submittedName>
</protein>
<name>A0A378ITQ3_9GAMM</name>
<dbReference type="InterPro" id="IPR036059">
    <property type="entry name" value="TldD/PmbA_sf"/>
</dbReference>
<dbReference type="GO" id="GO:0006508">
    <property type="term" value="P:proteolysis"/>
    <property type="evidence" value="ECO:0007669"/>
    <property type="project" value="InterPro"/>
</dbReference>
<dbReference type="PANTHER" id="PTHR43421">
    <property type="entry name" value="METALLOPROTEASE PMBA"/>
    <property type="match status" value="1"/>
</dbReference>
<comment type="similarity">
    <text evidence="1">Belongs to the peptidase U62 family.</text>
</comment>
<evidence type="ECO:0000313" key="6">
    <source>
        <dbReference type="Proteomes" id="UP000254033"/>
    </source>
</evidence>
<evidence type="ECO:0000256" key="1">
    <source>
        <dbReference type="ARBA" id="ARBA00005836"/>
    </source>
</evidence>
<dbReference type="InterPro" id="IPR047657">
    <property type="entry name" value="PmbA"/>
</dbReference>
<dbReference type="PANTHER" id="PTHR43421:SF1">
    <property type="entry name" value="METALLOPROTEASE PMBA"/>
    <property type="match status" value="1"/>
</dbReference>